<dbReference type="RefSeq" id="WP_077415588.1">
    <property type="nucleotide sequence ID" value="NZ_MLHJ01000032.1"/>
</dbReference>
<organism evidence="1 2">
    <name type="scientific">Rodentibacter rarus</name>
    <dbReference type="NCBI Taxonomy" id="1908260"/>
    <lineage>
        <taxon>Bacteria</taxon>
        <taxon>Pseudomonadati</taxon>
        <taxon>Pseudomonadota</taxon>
        <taxon>Gammaproteobacteria</taxon>
        <taxon>Pasteurellales</taxon>
        <taxon>Pasteurellaceae</taxon>
        <taxon>Rodentibacter</taxon>
    </lineage>
</organism>
<protein>
    <submittedName>
        <fullName evidence="1">Uncharacterized protein</fullName>
    </submittedName>
</protein>
<comment type="caution">
    <text evidence="1">The sequence shown here is derived from an EMBL/GenBank/DDBJ whole genome shotgun (WGS) entry which is preliminary data.</text>
</comment>
<accession>A0A1V3IP91</accession>
<evidence type="ECO:0000313" key="2">
    <source>
        <dbReference type="Proteomes" id="UP000189433"/>
    </source>
</evidence>
<dbReference type="EMBL" id="MLHJ01000032">
    <property type="protein sequence ID" value="OOF43754.1"/>
    <property type="molecule type" value="Genomic_DNA"/>
</dbReference>
<dbReference type="Proteomes" id="UP000189433">
    <property type="component" value="Unassembled WGS sequence"/>
</dbReference>
<gene>
    <name evidence="1" type="ORF">BKK50_04060</name>
</gene>
<dbReference type="STRING" id="1908260.BKK50_04060"/>
<evidence type="ECO:0000313" key="1">
    <source>
        <dbReference type="EMBL" id="OOF43754.1"/>
    </source>
</evidence>
<dbReference type="OrthoDB" id="5686843at2"/>
<proteinExistence type="predicted"/>
<keyword evidence="2" id="KW-1185">Reference proteome</keyword>
<reference evidence="1 2" key="1">
    <citation type="submission" date="2016-10" db="EMBL/GenBank/DDBJ databases">
        <title>Rodentibacter gen. nov. and new species.</title>
        <authorList>
            <person name="Christensen H."/>
        </authorList>
    </citation>
    <scope>NUCLEOTIDE SEQUENCE [LARGE SCALE GENOMIC DNA]</scope>
    <source>
        <strain evidence="1 2">CCUG17206</strain>
    </source>
</reference>
<name>A0A1V3IP91_9PAST</name>
<sequence length="91" mass="10469">MRKMVAEFHFENNESVAFLTNLHLNKQEGFKVPRIVEDEALEKYDLLGDLLDAEVINFLLYLKNNNPDKFEKVLGKFNQGVIGSILQEGDL</sequence>
<dbReference type="AlphaFoldDB" id="A0A1V3IP91"/>